<dbReference type="InterPro" id="IPR033985">
    <property type="entry name" value="SusD-like_N"/>
</dbReference>
<evidence type="ECO:0000256" key="4">
    <source>
        <dbReference type="ARBA" id="ARBA00023136"/>
    </source>
</evidence>
<evidence type="ECO:0000313" key="9">
    <source>
        <dbReference type="Proteomes" id="UP000294498"/>
    </source>
</evidence>
<reference evidence="8 9" key="1">
    <citation type="submission" date="2019-03" db="EMBL/GenBank/DDBJ databases">
        <title>Genomic Encyclopedia of Type Strains, Phase IV (KMG-IV): sequencing the most valuable type-strain genomes for metagenomic binning, comparative biology and taxonomic classification.</title>
        <authorList>
            <person name="Goeker M."/>
        </authorList>
    </citation>
    <scope>NUCLEOTIDE SEQUENCE [LARGE SCALE GENOMIC DNA]</scope>
    <source>
        <strain evidence="8 9">DSM 100059</strain>
    </source>
</reference>
<dbReference type="Gene3D" id="1.25.40.390">
    <property type="match status" value="1"/>
</dbReference>
<gene>
    <name evidence="8" type="ORF">EDB95_1502</name>
</gene>
<evidence type="ECO:0000259" key="6">
    <source>
        <dbReference type="Pfam" id="PF07980"/>
    </source>
</evidence>
<dbReference type="AlphaFoldDB" id="A0A4R8DSV0"/>
<evidence type="ECO:0000313" key="8">
    <source>
        <dbReference type="EMBL" id="TDX00477.1"/>
    </source>
</evidence>
<keyword evidence="3" id="KW-0732">Signal</keyword>
<dbReference type="InterPro" id="IPR011990">
    <property type="entry name" value="TPR-like_helical_dom_sf"/>
</dbReference>
<feature type="domain" description="RagB/SusD" evidence="6">
    <location>
        <begin position="333"/>
        <end position="475"/>
    </location>
</feature>
<evidence type="ECO:0000259" key="7">
    <source>
        <dbReference type="Pfam" id="PF14322"/>
    </source>
</evidence>
<dbReference type="OrthoDB" id="625727at2"/>
<sequence>MQLAPFTYKKRSWCLILLFFVSDTGCKKFVTINPPTTQTTTATVFSNSSTATTAMTSIYSQMVNQQYTYYYAYYLGLAADELTNYSTNFSATQFYANALNSTTSFSGNLWSAAYNLIYQANAVISGLNASTSIYPSIKNQLTGEALFTRAYWNFYLVNLFGEVPIVTTTDYATVSLLKRSPEAQVYQQIVADLISAQSLLNENYVDATDTAVTSLRIRPNKYAATALLARVYLYTGDFSDAVTQATAILNQTTLYSLDSLNGVFLIQSPEAIWQLQPANPGLNTPEGANFILTTNPQNGTQNASTISPQLLGAFEPGDNRRANWIDSIISGGTTYYFPFKYKVQSASSFTEYSVVLRLAEQYLIRAEANAQLNNLTAAQTDLNAIRSRAILPPTTATTQADLLTAIQHERQIEYFTEWGHRWLDMKRSQTINSIMGGPTGVCAAKNGIWAATDSLFPIPQSDRLNDPNLTQNQGY</sequence>
<dbReference type="Proteomes" id="UP000294498">
    <property type="component" value="Unassembled WGS sequence"/>
</dbReference>
<feature type="domain" description="SusD-like N-terminal" evidence="7">
    <location>
        <begin position="51"/>
        <end position="233"/>
    </location>
</feature>
<evidence type="ECO:0000256" key="3">
    <source>
        <dbReference type="ARBA" id="ARBA00022729"/>
    </source>
</evidence>
<dbReference type="Pfam" id="PF14322">
    <property type="entry name" value="SusD-like_3"/>
    <property type="match status" value="1"/>
</dbReference>
<name>A0A4R8DSV0_9BACT</name>
<comment type="similarity">
    <text evidence="2">Belongs to the SusD family.</text>
</comment>
<dbReference type="InterPro" id="IPR012944">
    <property type="entry name" value="SusD_RagB_dom"/>
</dbReference>
<evidence type="ECO:0000256" key="1">
    <source>
        <dbReference type="ARBA" id="ARBA00004442"/>
    </source>
</evidence>
<keyword evidence="4" id="KW-0472">Membrane</keyword>
<dbReference type="RefSeq" id="WP_133992179.1">
    <property type="nucleotide sequence ID" value="NZ_SODV01000001.1"/>
</dbReference>
<comment type="caution">
    <text evidence="8">The sequence shown here is derived from an EMBL/GenBank/DDBJ whole genome shotgun (WGS) entry which is preliminary data.</text>
</comment>
<accession>A0A4R8DSV0</accession>
<keyword evidence="5" id="KW-0998">Cell outer membrane</keyword>
<evidence type="ECO:0000256" key="5">
    <source>
        <dbReference type="ARBA" id="ARBA00023237"/>
    </source>
</evidence>
<protein>
    <submittedName>
        <fullName evidence="8">Putative outer membrane starch-binding protein</fullName>
    </submittedName>
</protein>
<organism evidence="8 9">
    <name type="scientific">Dinghuibacter silviterrae</name>
    <dbReference type="NCBI Taxonomy" id="1539049"/>
    <lineage>
        <taxon>Bacteria</taxon>
        <taxon>Pseudomonadati</taxon>
        <taxon>Bacteroidota</taxon>
        <taxon>Chitinophagia</taxon>
        <taxon>Chitinophagales</taxon>
        <taxon>Chitinophagaceae</taxon>
        <taxon>Dinghuibacter</taxon>
    </lineage>
</organism>
<comment type="subcellular location">
    <subcellularLocation>
        <location evidence="1">Cell outer membrane</location>
    </subcellularLocation>
</comment>
<dbReference type="EMBL" id="SODV01000001">
    <property type="protein sequence ID" value="TDX00477.1"/>
    <property type="molecule type" value="Genomic_DNA"/>
</dbReference>
<keyword evidence="9" id="KW-1185">Reference proteome</keyword>
<dbReference type="SUPFAM" id="SSF48452">
    <property type="entry name" value="TPR-like"/>
    <property type="match status" value="1"/>
</dbReference>
<proteinExistence type="inferred from homology"/>
<dbReference type="Pfam" id="PF07980">
    <property type="entry name" value="SusD_RagB"/>
    <property type="match status" value="1"/>
</dbReference>
<dbReference type="GO" id="GO:0009279">
    <property type="term" value="C:cell outer membrane"/>
    <property type="evidence" value="ECO:0007669"/>
    <property type="project" value="UniProtKB-SubCell"/>
</dbReference>
<dbReference type="CDD" id="cd08977">
    <property type="entry name" value="SusD"/>
    <property type="match status" value="1"/>
</dbReference>
<evidence type="ECO:0000256" key="2">
    <source>
        <dbReference type="ARBA" id="ARBA00006275"/>
    </source>
</evidence>